<keyword evidence="1 6" id="KW-0575">Peroxidase</keyword>
<evidence type="ECO:0000256" key="4">
    <source>
        <dbReference type="ARBA" id="ARBA00023157"/>
    </source>
</evidence>
<comment type="similarity">
    <text evidence="6">Belongs to the peroxiredoxin family. Tpx subfamily.</text>
</comment>
<keyword evidence="9" id="KW-1185">Reference proteome</keyword>
<comment type="catalytic activity">
    <reaction evidence="6">
        <text>a hydroperoxide + [thioredoxin]-dithiol = an alcohol + [thioredoxin]-disulfide + H2O</text>
        <dbReference type="Rhea" id="RHEA:62620"/>
        <dbReference type="Rhea" id="RHEA-COMP:10698"/>
        <dbReference type="Rhea" id="RHEA-COMP:10700"/>
        <dbReference type="ChEBI" id="CHEBI:15377"/>
        <dbReference type="ChEBI" id="CHEBI:29950"/>
        <dbReference type="ChEBI" id="CHEBI:30879"/>
        <dbReference type="ChEBI" id="CHEBI:35924"/>
        <dbReference type="ChEBI" id="CHEBI:50058"/>
        <dbReference type="EC" id="1.11.1.24"/>
    </reaction>
</comment>
<dbReference type="InterPro" id="IPR050455">
    <property type="entry name" value="Tpx_Peroxidase_subfamily"/>
</dbReference>
<evidence type="ECO:0000259" key="7">
    <source>
        <dbReference type="PROSITE" id="PS51352"/>
    </source>
</evidence>
<evidence type="ECO:0000313" key="8">
    <source>
        <dbReference type="EMBL" id="MDQ0221689.1"/>
    </source>
</evidence>
<gene>
    <name evidence="6" type="primary">tpx</name>
    <name evidence="8" type="ORF">J2S23_000221</name>
</gene>
<dbReference type="PANTHER" id="PTHR43110:SF1">
    <property type="entry name" value="THIOL PEROXIDASE"/>
    <property type="match status" value="1"/>
</dbReference>
<dbReference type="RefSeq" id="WP_307120926.1">
    <property type="nucleotide sequence ID" value="NZ_JAUSTM010000002.1"/>
</dbReference>
<name>A0ABT9YPN5_9STRE</name>
<comment type="miscellaneous">
    <text evidence="6">The active site is a conserved redox-active cysteine residue, the peroxidatic cysteine (C(P)), which makes the nucleophilic attack on the peroxide substrate. The peroxide oxidizes the C(P)-SH to cysteine sulfenic acid (C(P)-SOH), which then reacts with another cysteine residue, the resolving cysteine (C(R)), to form a disulfide bridge. The disulfide is subsequently reduced by an appropriate electron donor to complete the catalytic cycle. In this atypical 2-Cys peroxiredoxin, C(R) is present in the same subunit to form an intramolecular disulfide. The disulfide is subsequently reduced by thioredoxin.</text>
</comment>
<sequence length="165" mass="18196">MPTFIGKPVTVDTAKQLQVGDIAPEFSLMAPDLSTKSLSDFDGKKKVLSIVPSVDTGICSTQTRKFNEALSELDDTVVITISADLPFAQDKWCAAEGLDNAILLSDYYDNRFGKAYGVLMEEWHLLARAVLVLDKDNKVTYVEYLDNVNSEPDYEPAIEAVKAIN</sequence>
<keyword evidence="5 6" id="KW-0676">Redox-active center</keyword>
<dbReference type="GO" id="GO:0004601">
    <property type="term" value="F:peroxidase activity"/>
    <property type="evidence" value="ECO:0007669"/>
    <property type="project" value="UniProtKB-KW"/>
</dbReference>
<reference evidence="8 9" key="1">
    <citation type="submission" date="2023-07" db="EMBL/GenBank/DDBJ databases">
        <title>Genomic Encyclopedia of Type Strains, Phase IV (KMG-IV): sequencing the most valuable type-strain genomes for metagenomic binning, comparative biology and taxonomic classification.</title>
        <authorList>
            <person name="Goeker M."/>
        </authorList>
    </citation>
    <scope>NUCLEOTIDE SEQUENCE [LARGE SCALE GENOMIC DNA]</scope>
    <source>
        <strain evidence="8 9">DSM 105143</strain>
    </source>
</reference>
<evidence type="ECO:0000313" key="9">
    <source>
        <dbReference type="Proteomes" id="UP001223079"/>
    </source>
</evidence>
<evidence type="ECO:0000256" key="6">
    <source>
        <dbReference type="HAMAP-Rule" id="MF_00269"/>
    </source>
</evidence>
<dbReference type="InterPro" id="IPR013766">
    <property type="entry name" value="Thioredoxin_domain"/>
</dbReference>
<dbReference type="Gene3D" id="3.40.30.10">
    <property type="entry name" value="Glutaredoxin"/>
    <property type="match status" value="1"/>
</dbReference>
<dbReference type="Proteomes" id="UP001223079">
    <property type="component" value="Unassembled WGS sequence"/>
</dbReference>
<dbReference type="InterPro" id="IPR002065">
    <property type="entry name" value="TPX"/>
</dbReference>
<feature type="domain" description="Thioredoxin" evidence="7">
    <location>
        <begin position="17"/>
        <end position="163"/>
    </location>
</feature>
<feature type="active site" description="Cysteine sulfenic acid (-SOH) intermediate" evidence="6">
    <location>
        <position position="59"/>
    </location>
</feature>
<evidence type="ECO:0000256" key="1">
    <source>
        <dbReference type="ARBA" id="ARBA00022559"/>
    </source>
</evidence>
<dbReference type="CDD" id="cd03014">
    <property type="entry name" value="PRX_Atyp2cys"/>
    <property type="match status" value="1"/>
</dbReference>
<evidence type="ECO:0000256" key="3">
    <source>
        <dbReference type="ARBA" id="ARBA00023002"/>
    </source>
</evidence>
<comment type="function">
    <text evidence="6">Thiol-specific peroxidase that catalyzes the reduction of hydrogen peroxide and organic hydroperoxides to water and alcohols, respectively. Plays a role in cell protection against oxidative stress by detoxifying peroxides.</text>
</comment>
<dbReference type="InterPro" id="IPR018219">
    <property type="entry name" value="Tpx_CS"/>
</dbReference>
<protein>
    <recommendedName>
        <fullName evidence="6">Thiol peroxidase</fullName>
        <shortName evidence="6">Tpx</shortName>
        <ecNumber evidence="6">1.11.1.24</ecNumber>
    </recommendedName>
    <alternativeName>
        <fullName evidence="6">Peroxiredoxin tpx</fullName>
        <shortName evidence="6">Prx</shortName>
    </alternativeName>
    <alternativeName>
        <fullName evidence="6">Thioredoxin peroxidase</fullName>
    </alternativeName>
    <alternativeName>
        <fullName evidence="6">Thioredoxin-dependent peroxiredoxin</fullName>
    </alternativeName>
</protein>
<proteinExistence type="inferred from homology"/>
<organism evidence="8 9">
    <name type="scientific">Streptococcus moroccensis</name>
    <dbReference type="NCBI Taxonomy" id="1451356"/>
    <lineage>
        <taxon>Bacteria</taxon>
        <taxon>Bacillati</taxon>
        <taxon>Bacillota</taxon>
        <taxon>Bacilli</taxon>
        <taxon>Lactobacillales</taxon>
        <taxon>Streptococcaceae</taxon>
        <taxon>Streptococcus</taxon>
    </lineage>
</organism>
<dbReference type="InterPro" id="IPR013740">
    <property type="entry name" value="Redoxin"/>
</dbReference>
<keyword evidence="3 6" id="KW-0560">Oxidoreductase</keyword>
<feature type="disulfide bond" description="Redox-active" evidence="6">
    <location>
        <begin position="59"/>
        <end position="93"/>
    </location>
</feature>
<comment type="caution">
    <text evidence="8">The sequence shown here is derived from an EMBL/GenBank/DDBJ whole genome shotgun (WGS) entry which is preliminary data.</text>
</comment>
<keyword evidence="2 6" id="KW-0049">Antioxidant</keyword>
<dbReference type="HAMAP" id="MF_00269">
    <property type="entry name" value="Tpx"/>
    <property type="match status" value="1"/>
</dbReference>
<dbReference type="NCBIfam" id="NF001808">
    <property type="entry name" value="PRK00522.1"/>
    <property type="match status" value="1"/>
</dbReference>
<comment type="subunit">
    <text evidence="6">Homodimer.</text>
</comment>
<dbReference type="InterPro" id="IPR036249">
    <property type="entry name" value="Thioredoxin-like_sf"/>
</dbReference>
<dbReference type="PANTHER" id="PTHR43110">
    <property type="entry name" value="THIOL PEROXIDASE"/>
    <property type="match status" value="1"/>
</dbReference>
<dbReference type="EMBL" id="JAUSTM010000002">
    <property type="protein sequence ID" value="MDQ0221689.1"/>
    <property type="molecule type" value="Genomic_DNA"/>
</dbReference>
<dbReference type="PROSITE" id="PS51352">
    <property type="entry name" value="THIOREDOXIN_2"/>
    <property type="match status" value="1"/>
</dbReference>
<dbReference type="Pfam" id="PF08534">
    <property type="entry name" value="Redoxin"/>
    <property type="match status" value="1"/>
</dbReference>
<evidence type="ECO:0000256" key="2">
    <source>
        <dbReference type="ARBA" id="ARBA00022862"/>
    </source>
</evidence>
<evidence type="ECO:0000256" key="5">
    <source>
        <dbReference type="ARBA" id="ARBA00023284"/>
    </source>
</evidence>
<keyword evidence="4 6" id="KW-1015">Disulfide bond</keyword>
<dbReference type="PROSITE" id="PS01265">
    <property type="entry name" value="TPX"/>
    <property type="match status" value="1"/>
</dbReference>
<dbReference type="SUPFAM" id="SSF52833">
    <property type="entry name" value="Thioredoxin-like"/>
    <property type="match status" value="1"/>
</dbReference>
<accession>A0ABT9YPN5</accession>
<dbReference type="EC" id="1.11.1.24" evidence="6"/>